<protein>
    <recommendedName>
        <fullName evidence="1">PIN domain-containing protein</fullName>
    </recommendedName>
</protein>
<evidence type="ECO:0000259" key="1">
    <source>
        <dbReference type="Pfam" id="PF01850"/>
    </source>
</evidence>
<dbReference type="AlphaFoldDB" id="A0A177MFW4"/>
<name>A0A177MFW4_METMH</name>
<evidence type="ECO:0000313" key="3">
    <source>
        <dbReference type="Proteomes" id="UP000077763"/>
    </source>
</evidence>
<reference evidence="2 3" key="1">
    <citation type="submission" date="2016-03" db="EMBL/GenBank/DDBJ databases">
        <authorList>
            <person name="Ploux O."/>
        </authorList>
    </citation>
    <scope>NUCLEOTIDE SEQUENCE [LARGE SCALE GENOMIC DNA]</scope>
    <source>
        <strain evidence="2 3">R-45371</strain>
    </source>
</reference>
<comment type="caution">
    <text evidence="2">The sequence shown here is derived from an EMBL/GenBank/DDBJ whole genome shotgun (WGS) entry which is preliminary data.</text>
</comment>
<evidence type="ECO:0000313" key="2">
    <source>
        <dbReference type="EMBL" id="OAI04667.1"/>
    </source>
</evidence>
<accession>A0A177MFW4</accession>
<gene>
    <name evidence="2" type="ORF">A1353_13030</name>
</gene>
<dbReference type="InterPro" id="IPR002716">
    <property type="entry name" value="PIN_dom"/>
</dbReference>
<dbReference type="SUPFAM" id="SSF88723">
    <property type="entry name" value="PIN domain-like"/>
    <property type="match status" value="1"/>
</dbReference>
<organism evidence="2 3">
    <name type="scientific">Methylomonas methanica</name>
    <dbReference type="NCBI Taxonomy" id="421"/>
    <lineage>
        <taxon>Bacteria</taxon>
        <taxon>Pseudomonadati</taxon>
        <taxon>Pseudomonadota</taxon>
        <taxon>Gammaproteobacteria</taxon>
        <taxon>Methylococcales</taxon>
        <taxon>Methylococcaceae</taxon>
        <taxon>Methylomonas</taxon>
    </lineage>
</organism>
<feature type="domain" description="PIN" evidence="1">
    <location>
        <begin position="14"/>
        <end position="98"/>
    </location>
</feature>
<dbReference type="Proteomes" id="UP000077763">
    <property type="component" value="Unassembled WGS sequence"/>
</dbReference>
<dbReference type="Gene3D" id="3.40.50.1010">
    <property type="entry name" value="5'-nuclease"/>
    <property type="match status" value="1"/>
</dbReference>
<dbReference type="InterPro" id="IPR029060">
    <property type="entry name" value="PIN-like_dom_sf"/>
</dbReference>
<proteinExistence type="predicted"/>
<dbReference type="Pfam" id="PF01850">
    <property type="entry name" value="PIN"/>
    <property type="match status" value="1"/>
</dbReference>
<dbReference type="EMBL" id="LUUH01000049">
    <property type="protein sequence ID" value="OAI04667.1"/>
    <property type="molecule type" value="Genomic_DNA"/>
</dbReference>
<sequence>MGYAYRLAEPLPDANYHVCVITEIELLSYPALTTEDAAEITSFLHDVTIVDLKFEIKKAAIDLRRQYRLKLPDALIVATAYCLKAQLFSNDVKLSGIAEISTRSLLLTN</sequence>